<organism evidence="6 7">
    <name type="scientific">Metapseudomonas otitidis</name>
    <dbReference type="NCBI Taxonomy" id="319939"/>
    <lineage>
        <taxon>Bacteria</taxon>
        <taxon>Pseudomonadati</taxon>
        <taxon>Pseudomonadota</taxon>
        <taxon>Gammaproteobacteria</taxon>
        <taxon>Pseudomonadales</taxon>
        <taxon>Pseudomonadaceae</taxon>
        <taxon>Metapseudomonas</taxon>
    </lineage>
</organism>
<keyword evidence="2" id="KW-0238">DNA-binding</keyword>
<dbReference type="PROSITE" id="PS01124">
    <property type="entry name" value="HTH_ARAC_FAMILY_2"/>
    <property type="match status" value="1"/>
</dbReference>
<gene>
    <name evidence="6" type="ORF">PtoMrB4_46360</name>
</gene>
<keyword evidence="3" id="KW-0804">Transcription</keyword>
<dbReference type="PANTHER" id="PTHR46796:SF2">
    <property type="entry name" value="TRANSCRIPTIONAL REGULATORY PROTEIN"/>
    <property type="match status" value="1"/>
</dbReference>
<evidence type="ECO:0000313" key="6">
    <source>
        <dbReference type="EMBL" id="BCA30659.1"/>
    </source>
</evidence>
<protein>
    <submittedName>
        <fullName evidence="6">AraC family transcriptional regulator</fullName>
    </submittedName>
</protein>
<sequence>MAGGTHTEAFDIQPSRLAGVLAVEATSQRAFGRHTHDGFGIGVILHGAQDSASGRGEVRAEPGSLISVNPNEVHDGRPVADAPRSWRMLYFDSALIARAAGLLDQSPGVELAHPVLPCSATRQAFLTLHAALTGPADEPWWEVAEQELLQVLGALLEARRADPPRLPTGAVARAISRLDEAPEEGVSLGELARDAGVSPHHFLRAFKAVTALPPHAYRLQRQLQKAHRQLLAGEAPVQAALACGFADQSHLNRHFTRAYGYTPGVLARALRR</sequence>
<reference evidence="6 7" key="1">
    <citation type="journal article" date="2020" name="Microbiol. Resour. Announc.">
        <title>Complete genome sequence of Pseudomonas otitidis strain MrB4, isolated from Lake Biwa in Japan.</title>
        <authorList>
            <person name="Miyazaki K."/>
            <person name="Hase E."/>
            <person name="Maruya T."/>
        </authorList>
    </citation>
    <scope>NUCLEOTIDE SEQUENCE [LARGE SCALE GENOMIC DNA]</scope>
    <source>
        <strain evidence="6 7">MrB4</strain>
    </source>
</reference>
<proteinExistence type="predicted"/>
<comment type="function">
    <text evidence="4">Regulatory protein of the TOL plasmid xyl operons. XylS activates the xylXYZLTEGFJQKIH operon required for the degradation of toluene, m-xylene and p-xylene.</text>
</comment>
<dbReference type="RefSeq" id="WP_172434599.1">
    <property type="nucleotide sequence ID" value="NZ_AP022642.1"/>
</dbReference>
<evidence type="ECO:0000256" key="4">
    <source>
        <dbReference type="ARBA" id="ARBA00037345"/>
    </source>
</evidence>
<dbReference type="SUPFAM" id="SSF46689">
    <property type="entry name" value="Homeodomain-like"/>
    <property type="match status" value="2"/>
</dbReference>
<evidence type="ECO:0000313" key="7">
    <source>
        <dbReference type="Proteomes" id="UP000501237"/>
    </source>
</evidence>
<dbReference type="AlphaFoldDB" id="A0A679GT62"/>
<dbReference type="GO" id="GO:0003700">
    <property type="term" value="F:DNA-binding transcription factor activity"/>
    <property type="evidence" value="ECO:0007669"/>
    <property type="project" value="InterPro"/>
</dbReference>
<evidence type="ECO:0000256" key="1">
    <source>
        <dbReference type="ARBA" id="ARBA00023015"/>
    </source>
</evidence>
<keyword evidence="1" id="KW-0805">Transcription regulation</keyword>
<dbReference type="InterPro" id="IPR018060">
    <property type="entry name" value="HTH_AraC"/>
</dbReference>
<dbReference type="Gene3D" id="1.10.10.60">
    <property type="entry name" value="Homeodomain-like"/>
    <property type="match status" value="2"/>
</dbReference>
<evidence type="ECO:0000256" key="3">
    <source>
        <dbReference type="ARBA" id="ARBA00023163"/>
    </source>
</evidence>
<name>A0A679GT62_9GAMM</name>
<evidence type="ECO:0000256" key="2">
    <source>
        <dbReference type="ARBA" id="ARBA00023125"/>
    </source>
</evidence>
<dbReference type="Pfam" id="PF02311">
    <property type="entry name" value="AraC_binding"/>
    <property type="match status" value="1"/>
</dbReference>
<evidence type="ECO:0000259" key="5">
    <source>
        <dbReference type="PROSITE" id="PS01124"/>
    </source>
</evidence>
<dbReference type="InterPro" id="IPR037923">
    <property type="entry name" value="HTH-like"/>
</dbReference>
<dbReference type="Proteomes" id="UP000501237">
    <property type="component" value="Chromosome"/>
</dbReference>
<dbReference type="InterPro" id="IPR050204">
    <property type="entry name" value="AraC_XylS_family_regulators"/>
</dbReference>
<dbReference type="InterPro" id="IPR003313">
    <property type="entry name" value="AraC-bd"/>
</dbReference>
<dbReference type="EMBL" id="AP022642">
    <property type="protein sequence ID" value="BCA30659.1"/>
    <property type="molecule type" value="Genomic_DNA"/>
</dbReference>
<dbReference type="GO" id="GO:0043565">
    <property type="term" value="F:sequence-specific DNA binding"/>
    <property type="evidence" value="ECO:0007669"/>
    <property type="project" value="InterPro"/>
</dbReference>
<dbReference type="InterPro" id="IPR009057">
    <property type="entry name" value="Homeodomain-like_sf"/>
</dbReference>
<dbReference type="KEGG" id="poj:PtoMrB4_46360"/>
<feature type="domain" description="HTH araC/xylS-type" evidence="5">
    <location>
        <begin position="172"/>
        <end position="269"/>
    </location>
</feature>
<dbReference type="SUPFAM" id="SSF51215">
    <property type="entry name" value="Regulatory protein AraC"/>
    <property type="match status" value="1"/>
</dbReference>
<dbReference type="Pfam" id="PF12833">
    <property type="entry name" value="HTH_18"/>
    <property type="match status" value="1"/>
</dbReference>
<dbReference type="PANTHER" id="PTHR46796">
    <property type="entry name" value="HTH-TYPE TRANSCRIPTIONAL ACTIVATOR RHAS-RELATED"/>
    <property type="match status" value="1"/>
</dbReference>
<accession>A0A679GT62</accession>
<dbReference type="GeneID" id="57399855"/>
<dbReference type="SMART" id="SM00342">
    <property type="entry name" value="HTH_ARAC"/>
    <property type="match status" value="1"/>
</dbReference>